<dbReference type="InterPro" id="IPR029044">
    <property type="entry name" value="Nucleotide-diphossugar_trans"/>
</dbReference>
<dbReference type="OrthoDB" id="6359816at2759"/>
<dbReference type="Gene3D" id="3.90.550.10">
    <property type="entry name" value="Spore Coat Polysaccharide Biosynthesis Protein SpsA, Chain A"/>
    <property type="match status" value="1"/>
</dbReference>
<evidence type="ECO:0008006" key="3">
    <source>
        <dbReference type="Google" id="ProtNLM"/>
    </source>
</evidence>
<comment type="caution">
    <text evidence="1">The sequence shown here is derived from an EMBL/GenBank/DDBJ whole genome shotgun (WGS) entry which is preliminary data.</text>
</comment>
<evidence type="ECO:0000313" key="1">
    <source>
        <dbReference type="EMBL" id="KAA6394689.1"/>
    </source>
</evidence>
<proteinExistence type="predicted"/>
<accession>A0A5J4WK76</accession>
<reference evidence="1 2" key="1">
    <citation type="submission" date="2019-03" db="EMBL/GenBank/DDBJ databases">
        <title>Single cell metagenomics reveals metabolic interactions within the superorganism composed of flagellate Streblomastix strix and complex community of Bacteroidetes bacteria on its surface.</title>
        <authorList>
            <person name="Treitli S.C."/>
            <person name="Kolisko M."/>
            <person name="Husnik F."/>
            <person name="Keeling P."/>
            <person name="Hampl V."/>
        </authorList>
    </citation>
    <scope>NUCLEOTIDE SEQUENCE [LARGE SCALE GENOMIC DNA]</scope>
    <source>
        <strain evidence="1">ST1C</strain>
    </source>
</reference>
<sequence length="606" mass="65546">MTVDAIRSLKKHSPNAAIGVIIPPNISFEGVSERLKSALPEIQDLIIKQGKQNFEKWNPTQHKLDISLFSDQYDPICWVDSDVAVLKDLLPQTEKFFDSGKQFAFLSDHVNRDPNFLQNWEDGPDNCFVPQACYMIVRSSIIREFFLQWETKWKEWIEPEPFKNHRNPAPQFSGSSFCIEQYALGQSLLQYVSKERFDELVLVIERSQLFIDPSLVSVSGQLQTPGDNLHIGMGVTSHPTSLISSFPSSYPTSYPTSQRVETEQIIIQLQKGQSSAQLSFQTAGLTFGQQVTSAQIGISSLSLSSAQIETSALQSQQGGALSSSKYMRGVGLTSARSILEVKGIVQSGGAQQQTGVTSYQAQAIAAGVTSYKAQTIGSGVTSYNVGQQQSQISSYNVGQAQSQISSLNIGGLSSYAPKAAVILGQTKPSSGAAAFPAQLSANVVPVTFTLSSASQVPTSFNLPSSAAQLSLSETNSLQLPTSAPSSAPTTVQALDNAQQLVLQKVGTIENNNPSNANIYATADRNFYVVSNNTASTDHTSSGAPTIGTQDYMMVDLIGEQSIAHYYNVNFPRASQFIGGYGDSLLQVLEKDKKDHNEGADQSDSQK</sequence>
<dbReference type="Proteomes" id="UP000324800">
    <property type="component" value="Unassembled WGS sequence"/>
</dbReference>
<name>A0A5J4WK76_9EUKA</name>
<evidence type="ECO:0000313" key="2">
    <source>
        <dbReference type="Proteomes" id="UP000324800"/>
    </source>
</evidence>
<organism evidence="1 2">
    <name type="scientific">Streblomastix strix</name>
    <dbReference type="NCBI Taxonomy" id="222440"/>
    <lineage>
        <taxon>Eukaryota</taxon>
        <taxon>Metamonada</taxon>
        <taxon>Preaxostyla</taxon>
        <taxon>Oxymonadida</taxon>
        <taxon>Streblomastigidae</taxon>
        <taxon>Streblomastix</taxon>
    </lineage>
</organism>
<gene>
    <name evidence="1" type="ORF">EZS28_009782</name>
</gene>
<protein>
    <recommendedName>
        <fullName evidence="3">Nucleotide-diphospho-sugar transferase domain-containing protein</fullName>
    </recommendedName>
</protein>
<dbReference type="SUPFAM" id="SSF53448">
    <property type="entry name" value="Nucleotide-diphospho-sugar transferases"/>
    <property type="match status" value="1"/>
</dbReference>
<dbReference type="AlphaFoldDB" id="A0A5J4WK76"/>
<dbReference type="EMBL" id="SNRW01001876">
    <property type="protein sequence ID" value="KAA6394689.1"/>
    <property type="molecule type" value="Genomic_DNA"/>
</dbReference>